<evidence type="ECO:0000313" key="3">
    <source>
        <dbReference type="Proteomes" id="UP000006875"/>
    </source>
</evidence>
<geneLocation type="plasmid" evidence="2 3">
    <name>pILYOP01</name>
</geneLocation>
<keyword evidence="3" id="KW-1185">Reference proteome</keyword>
<protein>
    <submittedName>
        <fullName evidence="2">Glycosyl transferase family 2</fullName>
    </submittedName>
</protein>
<dbReference type="InterPro" id="IPR001173">
    <property type="entry name" value="Glyco_trans_2-like"/>
</dbReference>
<proteinExistence type="predicted"/>
<dbReference type="RefSeq" id="WP_013389161.1">
    <property type="nucleotide sequence ID" value="NC_014633.1"/>
</dbReference>
<dbReference type="AlphaFoldDB" id="E3HD32"/>
<dbReference type="EMBL" id="CP002282">
    <property type="protein sequence ID" value="ADO84508.1"/>
    <property type="molecule type" value="Genomic_DNA"/>
</dbReference>
<keyword evidence="2" id="KW-0808">Transferase</keyword>
<dbReference type="Proteomes" id="UP000006875">
    <property type="component" value="Plasmid pILYOP01"/>
</dbReference>
<reference evidence="2 3" key="1">
    <citation type="journal article" date="2010" name="Stand. Genomic Sci.">
        <title>Complete genome sequence of Ilyobacter polytropus type strain (CuHbu1).</title>
        <authorList>
            <person name="Sikorski J."/>
            <person name="Chertkov O."/>
            <person name="Lapidus A."/>
            <person name="Nolan M."/>
            <person name="Lucas S."/>
            <person name="Del Rio T.G."/>
            <person name="Tice H."/>
            <person name="Cheng J.F."/>
            <person name="Tapia R."/>
            <person name="Han C."/>
            <person name="Goodwin L."/>
            <person name="Pitluck S."/>
            <person name="Liolios K."/>
            <person name="Ivanova N."/>
            <person name="Mavromatis K."/>
            <person name="Mikhailova N."/>
            <person name="Pati A."/>
            <person name="Chen A."/>
            <person name="Palaniappan K."/>
            <person name="Land M."/>
            <person name="Hauser L."/>
            <person name="Chang Y.J."/>
            <person name="Jeffries C.D."/>
            <person name="Brambilla E."/>
            <person name="Yasawong M."/>
            <person name="Rohde M."/>
            <person name="Pukall R."/>
            <person name="Spring S."/>
            <person name="Goker M."/>
            <person name="Woyke T."/>
            <person name="Bristow J."/>
            <person name="Eisen J.A."/>
            <person name="Markowitz V."/>
            <person name="Hugenholtz P."/>
            <person name="Kyrpides N.C."/>
            <person name="Klenk H.P."/>
        </authorList>
    </citation>
    <scope>NUCLEOTIDE SEQUENCE [LARGE SCALE GENOMIC DNA]</scope>
    <source>
        <strain evidence="3">ATCC 51220 / DSM 2926 / LMG 16218 / CuHBu1</strain>
        <plasmid evidence="3">pILYOP01</plasmid>
    </source>
</reference>
<organism evidence="2 3">
    <name type="scientific">Ilyobacter polytropus (strain ATCC 51220 / DSM 2926 / LMG 16218 / CuHBu1)</name>
    <dbReference type="NCBI Taxonomy" id="572544"/>
    <lineage>
        <taxon>Bacteria</taxon>
        <taxon>Fusobacteriati</taxon>
        <taxon>Fusobacteriota</taxon>
        <taxon>Fusobacteriia</taxon>
        <taxon>Fusobacteriales</taxon>
        <taxon>Fusobacteriaceae</taxon>
        <taxon>Ilyobacter</taxon>
    </lineage>
</organism>
<dbReference type="PANTHER" id="PTHR22916:SF3">
    <property type="entry name" value="UDP-GLCNAC:BETAGAL BETA-1,3-N-ACETYLGLUCOSAMINYLTRANSFERASE-LIKE PROTEIN 1"/>
    <property type="match status" value="1"/>
</dbReference>
<evidence type="ECO:0000259" key="1">
    <source>
        <dbReference type="Pfam" id="PF00535"/>
    </source>
</evidence>
<feature type="domain" description="Glycosyltransferase 2-like" evidence="1">
    <location>
        <begin position="4"/>
        <end position="164"/>
    </location>
</feature>
<dbReference type="OrthoDB" id="9807674at2"/>
<dbReference type="SUPFAM" id="SSF53448">
    <property type="entry name" value="Nucleotide-diphospho-sugar transferases"/>
    <property type="match status" value="1"/>
</dbReference>
<name>E3HD32_ILYPC</name>
<dbReference type="PANTHER" id="PTHR22916">
    <property type="entry name" value="GLYCOSYLTRANSFERASE"/>
    <property type="match status" value="1"/>
</dbReference>
<dbReference type="GO" id="GO:0016758">
    <property type="term" value="F:hexosyltransferase activity"/>
    <property type="evidence" value="ECO:0007669"/>
    <property type="project" value="UniProtKB-ARBA"/>
</dbReference>
<dbReference type="Gene3D" id="3.90.550.10">
    <property type="entry name" value="Spore Coat Polysaccharide Biosynthesis Protein SpsA, Chain A"/>
    <property type="match status" value="1"/>
</dbReference>
<keyword evidence="2" id="KW-0614">Plasmid</keyword>
<dbReference type="HOGENOM" id="CLU_025996_4_1_0"/>
<accession>E3HD32</accession>
<evidence type="ECO:0000313" key="2">
    <source>
        <dbReference type="EMBL" id="ADO84508.1"/>
    </source>
</evidence>
<dbReference type="InterPro" id="IPR029044">
    <property type="entry name" value="Nucleotide-diphossugar_trans"/>
</dbReference>
<sequence>MLISVLVITYNQEKYIRKCLDSILEQKGDFQLEILVGNDKSPDSTERVLKEYENDKRFIILNRKKNIGATKNLYDLFKKAKGEYIAVLEGDDFWTDTKKIQKQIKVLEDNEDGILCFSYSHTVDENGNIVGEKFQPIYTINNIKELILNRNGIPTGTILFKNIFLENKENNCDGRGIEEFLTTSNIIGDLPLFAFLIKLGKFYNLKEKTGAYRYIKSDSTSFSSMAAIKQNIELEKVIIGIKKYYGSEYSFFINCYLNRRRKAHIKILKKEKKDFKKYRNSLNLEEKVSLFLYNIFSPLDNLRYSLYKKKIKKSINNNLFNL</sequence>
<gene>
    <name evidence="2" type="ordered locus">Ilyop_2753</name>
</gene>
<dbReference type="CAZy" id="GT2">
    <property type="family name" value="Glycosyltransferase Family 2"/>
</dbReference>
<dbReference type="KEGG" id="ipo:Ilyop_2753"/>
<dbReference type="Pfam" id="PF00535">
    <property type="entry name" value="Glycos_transf_2"/>
    <property type="match status" value="1"/>
</dbReference>